<feature type="binding site" evidence="14">
    <location>
        <position position="123"/>
    </location>
    <ligand>
        <name>Fe cation</name>
        <dbReference type="ChEBI" id="CHEBI:24875"/>
    </ligand>
</feature>
<feature type="binding site" evidence="13">
    <location>
        <position position="94"/>
    </location>
    <ligand>
        <name>Zn(2+)</name>
        <dbReference type="ChEBI" id="CHEBI:29105"/>
    </ligand>
</feature>
<name>A0A4R3MU85_9GAMM</name>
<evidence type="ECO:0000256" key="13">
    <source>
        <dbReference type="PIRSR" id="PIRSR602481-1"/>
    </source>
</evidence>
<comment type="subunit">
    <text evidence="3 15">Homodimer.</text>
</comment>
<keyword evidence="12 15" id="KW-0804">Transcription</keyword>
<feature type="binding site" evidence="13">
    <location>
        <position position="91"/>
    </location>
    <ligand>
        <name>Zn(2+)</name>
        <dbReference type="ChEBI" id="CHEBI:29105"/>
    </ligand>
</feature>
<dbReference type="GO" id="GO:0045892">
    <property type="term" value="P:negative regulation of DNA-templated transcription"/>
    <property type="evidence" value="ECO:0007669"/>
    <property type="project" value="TreeGrafter"/>
</dbReference>
<dbReference type="GO" id="GO:1900705">
    <property type="term" value="P:negative regulation of siderophore biosynthetic process"/>
    <property type="evidence" value="ECO:0007669"/>
    <property type="project" value="TreeGrafter"/>
</dbReference>
<dbReference type="PANTHER" id="PTHR33202">
    <property type="entry name" value="ZINC UPTAKE REGULATION PROTEIN"/>
    <property type="match status" value="1"/>
</dbReference>
<dbReference type="FunFam" id="3.30.1490.190:FF:000001">
    <property type="entry name" value="Ferric uptake regulation protein"/>
    <property type="match status" value="1"/>
</dbReference>
<feature type="binding site" evidence="14">
    <location>
        <position position="87"/>
    </location>
    <ligand>
        <name>Fe cation</name>
        <dbReference type="ChEBI" id="CHEBI:24875"/>
    </ligand>
</feature>
<evidence type="ECO:0000256" key="6">
    <source>
        <dbReference type="ARBA" id="ARBA00022491"/>
    </source>
</evidence>
<dbReference type="PANTHER" id="PTHR33202:SF2">
    <property type="entry name" value="FERRIC UPTAKE REGULATION PROTEIN"/>
    <property type="match status" value="1"/>
</dbReference>
<dbReference type="InterPro" id="IPR036388">
    <property type="entry name" value="WH-like_DNA-bd_sf"/>
</dbReference>
<dbReference type="InterPro" id="IPR002481">
    <property type="entry name" value="FUR"/>
</dbReference>
<dbReference type="SUPFAM" id="SSF46785">
    <property type="entry name" value="Winged helix' DNA-binding domain"/>
    <property type="match status" value="1"/>
</dbReference>
<dbReference type="InterPro" id="IPR043135">
    <property type="entry name" value="Fur_C"/>
</dbReference>
<accession>A0A4R3MU85</accession>
<evidence type="ECO:0000256" key="1">
    <source>
        <dbReference type="ARBA" id="ARBA00004496"/>
    </source>
</evidence>
<comment type="similarity">
    <text evidence="2 15">Belongs to the Fur family.</text>
</comment>
<dbReference type="NCBIfam" id="NF006999">
    <property type="entry name" value="PRK09462.1"/>
    <property type="match status" value="1"/>
</dbReference>
<evidence type="ECO:0000256" key="5">
    <source>
        <dbReference type="ARBA" id="ARBA00022490"/>
    </source>
</evidence>
<feature type="binding site" evidence="14">
    <location>
        <position position="106"/>
    </location>
    <ligand>
        <name>Fe cation</name>
        <dbReference type="ChEBI" id="CHEBI:24875"/>
    </ligand>
</feature>
<dbReference type="GO" id="GO:0000976">
    <property type="term" value="F:transcription cis-regulatory region binding"/>
    <property type="evidence" value="ECO:0007669"/>
    <property type="project" value="TreeGrafter"/>
</dbReference>
<evidence type="ECO:0000256" key="11">
    <source>
        <dbReference type="ARBA" id="ARBA00023125"/>
    </source>
</evidence>
<keyword evidence="9 14" id="KW-0408">Iron</keyword>
<proteinExistence type="inferred from homology"/>
<dbReference type="EMBL" id="SMAO01000011">
    <property type="protein sequence ID" value="TCT18861.1"/>
    <property type="molecule type" value="Genomic_DNA"/>
</dbReference>
<comment type="caution">
    <text evidence="16">The sequence shown here is derived from an EMBL/GenBank/DDBJ whole genome shotgun (WGS) entry which is preliminary data.</text>
</comment>
<comment type="cofactor">
    <cofactor evidence="14">
        <name>Mn(2+)</name>
        <dbReference type="ChEBI" id="CHEBI:29035"/>
    </cofactor>
    <cofactor evidence="14">
        <name>Fe(2+)</name>
        <dbReference type="ChEBI" id="CHEBI:29033"/>
    </cofactor>
    <text evidence="14">Binds 1 Mn(2+) or Fe(2+) ion per subunit.</text>
</comment>
<keyword evidence="10 15" id="KW-0805">Transcription regulation</keyword>
<dbReference type="AlphaFoldDB" id="A0A4R3MU85"/>
<evidence type="ECO:0000256" key="3">
    <source>
        <dbReference type="ARBA" id="ARBA00011738"/>
    </source>
</evidence>
<keyword evidence="8 13" id="KW-0862">Zinc</keyword>
<dbReference type="Proteomes" id="UP000295717">
    <property type="component" value="Unassembled WGS sequence"/>
</dbReference>
<protein>
    <recommendedName>
        <fullName evidence="4 15">Ferric uptake regulation protein</fullName>
    </recommendedName>
</protein>
<dbReference type="RefSeq" id="WP_132978471.1">
    <property type="nucleotide sequence ID" value="NZ_SMAO01000011.1"/>
</dbReference>
<keyword evidence="6 15" id="KW-0678">Repressor</keyword>
<reference evidence="16 17" key="1">
    <citation type="submission" date="2019-03" db="EMBL/GenBank/DDBJ databases">
        <title>Genomic Encyclopedia of Type Strains, Phase IV (KMG-IV): sequencing the most valuable type-strain genomes for metagenomic binning, comparative biology and taxonomic classification.</title>
        <authorList>
            <person name="Goeker M."/>
        </authorList>
    </citation>
    <scope>NUCLEOTIDE SEQUENCE [LARGE SCALE GENOMIC DNA]</scope>
    <source>
        <strain evidence="16 17">DSM 13587</strain>
    </source>
</reference>
<keyword evidence="7 13" id="KW-0479">Metal-binding</keyword>
<keyword evidence="11 15" id="KW-0238">DNA-binding</keyword>
<sequence length="138" mass="15396">MSNQQIKQAGLKVTVPRVKILSILEHSGKRHLSAEDVYRELLSHDEDIGLATVYRVLTQFESAGLVCRRHFEGGQSVFELDGGGHHDHLVCIQCGKIVEFVDAMIEERQRAIAAEHGFRIKEHSLVVYGICSGCQTPD</sequence>
<evidence type="ECO:0000313" key="16">
    <source>
        <dbReference type="EMBL" id="TCT18861.1"/>
    </source>
</evidence>
<dbReference type="Pfam" id="PF01475">
    <property type="entry name" value="FUR"/>
    <property type="match status" value="1"/>
</dbReference>
<gene>
    <name evidence="15" type="primary">fur</name>
    <name evidence="16" type="ORF">EDC35_11160</name>
</gene>
<dbReference type="GO" id="GO:0008270">
    <property type="term" value="F:zinc ion binding"/>
    <property type="evidence" value="ECO:0007669"/>
    <property type="project" value="TreeGrafter"/>
</dbReference>
<evidence type="ECO:0000256" key="14">
    <source>
        <dbReference type="PIRSR" id="PIRSR602481-2"/>
    </source>
</evidence>
<evidence type="ECO:0000256" key="4">
    <source>
        <dbReference type="ARBA" id="ARBA00020910"/>
    </source>
</evidence>
<keyword evidence="17" id="KW-1185">Reference proteome</keyword>
<evidence type="ECO:0000256" key="8">
    <source>
        <dbReference type="ARBA" id="ARBA00022833"/>
    </source>
</evidence>
<feature type="binding site" evidence="14">
    <location>
        <position position="85"/>
    </location>
    <ligand>
        <name>Fe cation</name>
        <dbReference type="ChEBI" id="CHEBI:24875"/>
    </ligand>
</feature>
<evidence type="ECO:0000256" key="12">
    <source>
        <dbReference type="ARBA" id="ARBA00023163"/>
    </source>
</evidence>
<dbReference type="FunFam" id="1.10.10.10:FF:000007">
    <property type="entry name" value="Ferric uptake regulation protein"/>
    <property type="match status" value="1"/>
</dbReference>
<comment type="subcellular location">
    <subcellularLocation>
        <location evidence="1 15">Cytoplasm</location>
    </subcellularLocation>
</comment>
<comment type="cofactor">
    <cofactor evidence="13">
        <name>Zn(2+)</name>
        <dbReference type="ChEBI" id="CHEBI:29105"/>
    </cofactor>
    <text evidence="13">Binds 1 zinc ion per subunit.</text>
</comment>
<dbReference type="InterPro" id="IPR036390">
    <property type="entry name" value="WH_DNA-bd_sf"/>
</dbReference>
<feature type="binding site" evidence="13">
    <location>
        <position position="131"/>
    </location>
    <ligand>
        <name>Zn(2+)</name>
        <dbReference type="ChEBI" id="CHEBI:29105"/>
    </ligand>
</feature>
<evidence type="ECO:0000256" key="2">
    <source>
        <dbReference type="ARBA" id="ARBA00007957"/>
    </source>
</evidence>
<evidence type="ECO:0000256" key="15">
    <source>
        <dbReference type="RuleBase" id="RU364037"/>
    </source>
</evidence>
<dbReference type="Gene3D" id="3.30.1490.190">
    <property type="match status" value="1"/>
</dbReference>
<evidence type="ECO:0000313" key="17">
    <source>
        <dbReference type="Proteomes" id="UP000295717"/>
    </source>
</evidence>
<dbReference type="Gene3D" id="1.10.10.10">
    <property type="entry name" value="Winged helix-like DNA-binding domain superfamily/Winged helix DNA-binding domain"/>
    <property type="match status" value="1"/>
</dbReference>
<organism evidence="16 17">
    <name type="scientific">Thiobaca trueperi</name>
    <dbReference type="NCBI Taxonomy" id="127458"/>
    <lineage>
        <taxon>Bacteria</taxon>
        <taxon>Pseudomonadati</taxon>
        <taxon>Pseudomonadota</taxon>
        <taxon>Gammaproteobacteria</taxon>
        <taxon>Chromatiales</taxon>
        <taxon>Chromatiaceae</taxon>
        <taxon>Thiobaca</taxon>
    </lineage>
</organism>
<dbReference type="CDD" id="cd07153">
    <property type="entry name" value="Fur_like"/>
    <property type="match status" value="1"/>
</dbReference>
<dbReference type="GO" id="GO:0003700">
    <property type="term" value="F:DNA-binding transcription factor activity"/>
    <property type="evidence" value="ECO:0007669"/>
    <property type="project" value="UniProtKB-UniRule"/>
</dbReference>
<evidence type="ECO:0000256" key="9">
    <source>
        <dbReference type="ARBA" id="ARBA00023004"/>
    </source>
</evidence>
<feature type="binding site" evidence="13">
    <location>
        <position position="134"/>
    </location>
    <ligand>
        <name>Zn(2+)</name>
        <dbReference type="ChEBI" id="CHEBI:29105"/>
    </ligand>
</feature>
<keyword evidence="5 15" id="KW-0963">Cytoplasm</keyword>
<dbReference type="OrthoDB" id="8659436at2"/>
<dbReference type="GO" id="GO:0005829">
    <property type="term" value="C:cytosol"/>
    <property type="evidence" value="ECO:0007669"/>
    <property type="project" value="TreeGrafter"/>
</dbReference>
<evidence type="ECO:0000256" key="7">
    <source>
        <dbReference type="ARBA" id="ARBA00022723"/>
    </source>
</evidence>
<evidence type="ECO:0000256" key="10">
    <source>
        <dbReference type="ARBA" id="ARBA00023015"/>
    </source>
</evidence>